<dbReference type="EC" id="3.2.2.-" evidence="6"/>
<dbReference type="InParanoid" id="A0A409XQ63"/>
<comment type="similarity">
    <text evidence="2 6">Belongs to the QNG1 protein family.</text>
</comment>
<evidence type="ECO:0000313" key="8">
    <source>
        <dbReference type="Proteomes" id="UP000283269"/>
    </source>
</evidence>
<evidence type="ECO:0000313" key="7">
    <source>
        <dbReference type="EMBL" id="PPQ92854.1"/>
    </source>
</evidence>
<keyword evidence="1 6" id="KW-0378">Hydrolase</keyword>
<organism evidence="7 8">
    <name type="scientific">Psilocybe cyanescens</name>
    <dbReference type="NCBI Taxonomy" id="93625"/>
    <lineage>
        <taxon>Eukaryota</taxon>
        <taxon>Fungi</taxon>
        <taxon>Dikarya</taxon>
        <taxon>Basidiomycota</taxon>
        <taxon>Agaricomycotina</taxon>
        <taxon>Agaricomycetes</taxon>
        <taxon>Agaricomycetidae</taxon>
        <taxon>Agaricales</taxon>
        <taxon>Agaricineae</taxon>
        <taxon>Strophariaceae</taxon>
        <taxon>Psilocybe</taxon>
    </lineage>
</organism>
<proteinExistence type="inferred from homology"/>
<comment type="caution">
    <text evidence="7">The sequence shown here is derived from an EMBL/GenBank/DDBJ whole genome shotgun (WGS) entry which is preliminary data.</text>
</comment>
<dbReference type="EMBL" id="NHYD01000963">
    <property type="protein sequence ID" value="PPQ92854.1"/>
    <property type="molecule type" value="Genomic_DNA"/>
</dbReference>
<dbReference type="GO" id="GO:0016787">
    <property type="term" value="F:hydrolase activity"/>
    <property type="evidence" value="ECO:0007669"/>
    <property type="project" value="UniProtKB-KW"/>
</dbReference>
<dbReference type="Proteomes" id="UP000283269">
    <property type="component" value="Unassembled WGS sequence"/>
</dbReference>
<evidence type="ECO:0000256" key="2">
    <source>
        <dbReference type="ARBA" id="ARBA00035119"/>
    </source>
</evidence>
<dbReference type="AlphaFoldDB" id="A0A409XQ63"/>
<evidence type="ECO:0000256" key="3">
    <source>
        <dbReference type="ARBA" id="ARBA00035306"/>
    </source>
</evidence>
<evidence type="ECO:0000256" key="5">
    <source>
        <dbReference type="ARBA" id="ARBA00048204"/>
    </source>
</evidence>
<sequence>MAVPLQNSGVLSLAPISEKSDELWTAQNTTDSRNPVVESSEFAYRATDLVRINDDGVKNAAKHIRQKLLVEGYTPRTWRTHALHICPSEPYNAEDPLNKSVLDWIFLISSLNFSFWSEKEGRPDRYGVEWRTGWESEETKIWTGYWSLVASLNRALEEDIPITDPQFYSSETLCPDSLIEHVFRKADQSTESIPLLRERIAVMREVGFILCNGYGGSFKGFLDEFQRQHDGRGTSLDLASMVANIFPAFRDEVYYEGTKVCLWKRAQILVAETWAAFYPASPSDPHPLFPGPQGPEIRRLTMFADYRVPQILHHLCILTYPASLLRKLHAHTPLAPGSREEISLRVSSIIAVERVREEILHLIKHEEGGDSDAASRAGVVSSVLIDFYLWDLAKKVESGEEKIENIETAEIVPIHRTRSVWY</sequence>
<evidence type="ECO:0000256" key="4">
    <source>
        <dbReference type="ARBA" id="ARBA00035393"/>
    </source>
</evidence>
<reference evidence="7 8" key="1">
    <citation type="journal article" date="2018" name="Evol. Lett.">
        <title>Horizontal gene cluster transfer increased hallucinogenic mushroom diversity.</title>
        <authorList>
            <person name="Reynolds H.T."/>
            <person name="Vijayakumar V."/>
            <person name="Gluck-Thaler E."/>
            <person name="Korotkin H.B."/>
            <person name="Matheny P.B."/>
            <person name="Slot J.C."/>
        </authorList>
    </citation>
    <scope>NUCLEOTIDE SEQUENCE [LARGE SCALE GENOMIC DNA]</scope>
    <source>
        <strain evidence="7 8">2631</strain>
    </source>
</reference>
<dbReference type="PANTHER" id="PTHR21314">
    <property type="entry name" value="QUEUOSINE 5'-PHOSPHATE N-GLYCOSYLASE_HYDROLASE-RELATED"/>
    <property type="match status" value="1"/>
</dbReference>
<keyword evidence="8" id="KW-1185">Reference proteome</keyword>
<dbReference type="Pfam" id="PF10343">
    <property type="entry name" value="Q_salvage"/>
    <property type="match status" value="1"/>
</dbReference>
<dbReference type="OrthoDB" id="416777at2759"/>
<gene>
    <name evidence="7" type="ORF">CVT25_004342</name>
</gene>
<evidence type="ECO:0000256" key="1">
    <source>
        <dbReference type="ARBA" id="ARBA00022801"/>
    </source>
</evidence>
<dbReference type="GO" id="GO:0006400">
    <property type="term" value="P:tRNA modification"/>
    <property type="evidence" value="ECO:0007669"/>
    <property type="project" value="TreeGrafter"/>
</dbReference>
<comment type="catalytic activity">
    <reaction evidence="5 6">
        <text>queuosine 5'-phosphate + H2O = queuine + D-ribose 5-phosphate</text>
        <dbReference type="Rhea" id="RHEA:75387"/>
        <dbReference type="ChEBI" id="CHEBI:15377"/>
        <dbReference type="ChEBI" id="CHEBI:17433"/>
        <dbReference type="ChEBI" id="CHEBI:78346"/>
        <dbReference type="ChEBI" id="CHEBI:194371"/>
    </reaction>
    <physiologicalReaction direction="left-to-right" evidence="5 6">
        <dbReference type="Rhea" id="RHEA:75388"/>
    </physiologicalReaction>
</comment>
<dbReference type="PANTHER" id="PTHR21314:SF0">
    <property type="entry name" value="QUEUOSINE 5'-PHOSPHATE N-GLYCOSYLASE_HYDROLASE"/>
    <property type="match status" value="1"/>
</dbReference>
<protein>
    <recommendedName>
        <fullName evidence="3 6">Queuosine 5'-phosphate N-glycosylase/hydrolase</fullName>
        <ecNumber evidence="6">3.2.2.-</ecNumber>
    </recommendedName>
    <alternativeName>
        <fullName evidence="4 6">Queuosine-nucleotide N-glycosylase/hydrolase</fullName>
    </alternativeName>
</protein>
<evidence type="ECO:0000256" key="6">
    <source>
        <dbReference type="RuleBase" id="RU365002"/>
    </source>
</evidence>
<comment type="function">
    <text evidence="6">Catalyzes the hydrolysis of queuosine 5'-phosphate, releasing the nucleobase queuine (q). Is required for salvage of queuine from exogenous queuosine (Q) that is imported and then converted to queuosine 5'-phosphate intracellularly.</text>
</comment>
<dbReference type="InterPro" id="IPR019438">
    <property type="entry name" value="Q_salvage"/>
</dbReference>
<name>A0A409XQ63_PSICY</name>
<accession>A0A409XQ63</accession>
<dbReference type="FunCoup" id="A0A409XQ63">
    <property type="interactions" value="196"/>
</dbReference>
<dbReference type="STRING" id="93625.A0A409XQ63"/>